<dbReference type="RefSeq" id="WP_118876201.1">
    <property type="nucleotide sequence ID" value="NZ_QWEI01000004.1"/>
</dbReference>
<feature type="transmembrane region" description="Helical" evidence="1">
    <location>
        <begin position="6"/>
        <end position="30"/>
    </location>
</feature>
<gene>
    <name evidence="2" type="ORF">D1B33_09765</name>
</gene>
<keyword evidence="1" id="KW-0472">Membrane</keyword>
<proteinExistence type="predicted"/>
<dbReference type="EMBL" id="QWEI01000004">
    <property type="protein sequence ID" value="RHW36678.1"/>
    <property type="molecule type" value="Genomic_DNA"/>
</dbReference>
<evidence type="ECO:0000256" key="1">
    <source>
        <dbReference type="SAM" id="Phobius"/>
    </source>
</evidence>
<keyword evidence="1" id="KW-0812">Transmembrane</keyword>
<name>A0A396S745_9BACL</name>
<feature type="transmembrane region" description="Helical" evidence="1">
    <location>
        <begin position="51"/>
        <end position="70"/>
    </location>
</feature>
<sequence length="162" mass="18521">MGLSIIDYLIWLDVLVIIHLIYTECLNGKYRLLRLLINQILKVFKPNNLRLAFYYIIGTAIIIYGAATLLPSVSNINSVWGLCIAMFSFVLLLIVEKIEKKPNKRAFWIAIAFSLFIIFGFILNGLNSTVDNKLDDLLDEYNSTITIIVLGLTFIFLLTRKD</sequence>
<evidence type="ECO:0000313" key="2">
    <source>
        <dbReference type="EMBL" id="RHW36678.1"/>
    </source>
</evidence>
<dbReference type="Proteomes" id="UP000265692">
    <property type="component" value="Unassembled WGS sequence"/>
</dbReference>
<protein>
    <submittedName>
        <fullName evidence="2">Uncharacterized protein</fullName>
    </submittedName>
</protein>
<comment type="caution">
    <text evidence="2">The sequence shown here is derived from an EMBL/GenBank/DDBJ whole genome shotgun (WGS) entry which is preliminary data.</text>
</comment>
<accession>A0A396S745</accession>
<evidence type="ECO:0000313" key="3">
    <source>
        <dbReference type="Proteomes" id="UP000265692"/>
    </source>
</evidence>
<keyword evidence="3" id="KW-1185">Reference proteome</keyword>
<feature type="transmembrane region" description="Helical" evidence="1">
    <location>
        <begin position="76"/>
        <end position="95"/>
    </location>
</feature>
<feature type="transmembrane region" description="Helical" evidence="1">
    <location>
        <begin position="107"/>
        <end position="126"/>
    </location>
</feature>
<feature type="transmembrane region" description="Helical" evidence="1">
    <location>
        <begin position="141"/>
        <end position="159"/>
    </location>
</feature>
<keyword evidence="1" id="KW-1133">Transmembrane helix</keyword>
<dbReference type="AlphaFoldDB" id="A0A396S745"/>
<organism evidence="2 3">
    <name type="scientific">Ureibacillus yapensis</name>
    <dbReference type="NCBI Taxonomy" id="2304605"/>
    <lineage>
        <taxon>Bacteria</taxon>
        <taxon>Bacillati</taxon>
        <taxon>Bacillota</taxon>
        <taxon>Bacilli</taxon>
        <taxon>Bacillales</taxon>
        <taxon>Caryophanaceae</taxon>
        <taxon>Ureibacillus</taxon>
    </lineage>
</organism>
<reference evidence="2 3" key="1">
    <citation type="submission" date="2018-08" db="EMBL/GenBank/DDBJ databases">
        <title>Lysinibacillus sp. YLB-03 draft genome sequence.</title>
        <authorList>
            <person name="Yu L."/>
        </authorList>
    </citation>
    <scope>NUCLEOTIDE SEQUENCE [LARGE SCALE GENOMIC DNA]</scope>
    <source>
        <strain evidence="2 3">YLB-03</strain>
    </source>
</reference>